<dbReference type="EMBL" id="JBBPBM010000005">
    <property type="protein sequence ID" value="KAK8584487.1"/>
    <property type="molecule type" value="Genomic_DNA"/>
</dbReference>
<protein>
    <submittedName>
        <fullName evidence="1">Uncharacterized protein</fullName>
    </submittedName>
</protein>
<keyword evidence="2" id="KW-1185">Reference proteome</keyword>
<evidence type="ECO:0000313" key="1">
    <source>
        <dbReference type="EMBL" id="KAK8584487.1"/>
    </source>
</evidence>
<gene>
    <name evidence="1" type="ORF">V6N12_068730</name>
</gene>
<reference evidence="1 2" key="1">
    <citation type="journal article" date="2024" name="G3 (Bethesda)">
        <title>Genome assembly of Hibiscus sabdariffa L. provides insights into metabolisms of medicinal natural products.</title>
        <authorList>
            <person name="Kim T."/>
        </authorList>
    </citation>
    <scope>NUCLEOTIDE SEQUENCE [LARGE SCALE GENOMIC DNA]</scope>
    <source>
        <strain evidence="1">TK-2024</strain>
        <tissue evidence="1">Old leaves</tissue>
    </source>
</reference>
<evidence type="ECO:0000313" key="2">
    <source>
        <dbReference type="Proteomes" id="UP001472677"/>
    </source>
</evidence>
<proteinExistence type="predicted"/>
<dbReference type="Proteomes" id="UP001472677">
    <property type="component" value="Unassembled WGS sequence"/>
</dbReference>
<comment type="caution">
    <text evidence="1">The sequence shown here is derived from an EMBL/GenBank/DDBJ whole genome shotgun (WGS) entry which is preliminary data.</text>
</comment>
<organism evidence="1 2">
    <name type="scientific">Hibiscus sabdariffa</name>
    <name type="common">roselle</name>
    <dbReference type="NCBI Taxonomy" id="183260"/>
    <lineage>
        <taxon>Eukaryota</taxon>
        <taxon>Viridiplantae</taxon>
        <taxon>Streptophyta</taxon>
        <taxon>Embryophyta</taxon>
        <taxon>Tracheophyta</taxon>
        <taxon>Spermatophyta</taxon>
        <taxon>Magnoliopsida</taxon>
        <taxon>eudicotyledons</taxon>
        <taxon>Gunneridae</taxon>
        <taxon>Pentapetalae</taxon>
        <taxon>rosids</taxon>
        <taxon>malvids</taxon>
        <taxon>Malvales</taxon>
        <taxon>Malvaceae</taxon>
        <taxon>Malvoideae</taxon>
        <taxon>Hibiscus</taxon>
    </lineage>
</organism>
<name>A0ABR2FQU1_9ROSI</name>
<accession>A0ABR2FQU1</accession>
<sequence>MASNCSLLSAISDEYECTTYATEIFKVLECHGFHLSLHPFLLSCLASLGGLGTTSQVRLLSESNVKGFVMITNRSGVILIMSNVSSNVRLDQKKYMKVERKCGNFPFPLTWSKPDKSKCSRPKVIESWERAQIMRLQDGPPTKYEDLCTLRSV</sequence>